<accession>A0A6A6T263</accession>
<evidence type="ECO:0000313" key="2">
    <source>
        <dbReference type="EMBL" id="KAF2653221.1"/>
    </source>
</evidence>
<dbReference type="InterPro" id="IPR024368">
    <property type="entry name" value="Ecl1/2/3"/>
</dbReference>
<organism evidence="2 3">
    <name type="scientific">Lophiostoma macrostomum CBS 122681</name>
    <dbReference type="NCBI Taxonomy" id="1314788"/>
    <lineage>
        <taxon>Eukaryota</taxon>
        <taxon>Fungi</taxon>
        <taxon>Dikarya</taxon>
        <taxon>Ascomycota</taxon>
        <taxon>Pezizomycotina</taxon>
        <taxon>Dothideomycetes</taxon>
        <taxon>Pleosporomycetidae</taxon>
        <taxon>Pleosporales</taxon>
        <taxon>Lophiostomataceae</taxon>
        <taxon>Lophiostoma</taxon>
    </lineage>
</organism>
<evidence type="ECO:0008006" key="4">
    <source>
        <dbReference type="Google" id="ProtNLM"/>
    </source>
</evidence>
<gene>
    <name evidence="2" type="ORF">K491DRAFT_603334</name>
</gene>
<dbReference type="OrthoDB" id="3599883at2759"/>
<feature type="region of interest" description="Disordered" evidence="1">
    <location>
        <begin position="125"/>
        <end position="160"/>
    </location>
</feature>
<reference evidence="2" key="1">
    <citation type="journal article" date="2020" name="Stud. Mycol.">
        <title>101 Dothideomycetes genomes: a test case for predicting lifestyles and emergence of pathogens.</title>
        <authorList>
            <person name="Haridas S."/>
            <person name="Albert R."/>
            <person name="Binder M."/>
            <person name="Bloem J."/>
            <person name="Labutti K."/>
            <person name="Salamov A."/>
            <person name="Andreopoulos B."/>
            <person name="Baker S."/>
            <person name="Barry K."/>
            <person name="Bills G."/>
            <person name="Bluhm B."/>
            <person name="Cannon C."/>
            <person name="Castanera R."/>
            <person name="Culley D."/>
            <person name="Daum C."/>
            <person name="Ezra D."/>
            <person name="Gonzalez J."/>
            <person name="Henrissat B."/>
            <person name="Kuo A."/>
            <person name="Liang C."/>
            <person name="Lipzen A."/>
            <person name="Lutzoni F."/>
            <person name="Magnuson J."/>
            <person name="Mondo S."/>
            <person name="Nolan M."/>
            <person name="Ohm R."/>
            <person name="Pangilinan J."/>
            <person name="Park H.-J."/>
            <person name="Ramirez L."/>
            <person name="Alfaro M."/>
            <person name="Sun H."/>
            <person name="Tritt A."/>
            <person name="Yoshinaga Y."/>
            <person name="Zwiers L.-H."/>
            <person name="Turgeon B."/>
            <person name="Goodwin S."/>
            <person name="Spatafora J."/>
            <person name="Crous P."/>
            <person name="Grigoriev I."/>
        </authorList>
    </citation>
    <scope>NUCLEOTIDE SEQUENCE</scope>
    <source>
        <strain evidence="2">CBS 122681</strain>
    </source>
</reference>
<dbReference type="EMBL" id="MU004385">
    <property type="protein sequence ID" value="KAF2653221.1"/>
    <property type="molecule type" value="Genomic_DNA"/>
</dbReference>
<keyword evidence="3" id="KW-1185">Reference proteome</keyword>
<feature type="compositionally biased region" description="Polar residues" evidence="1">
    <location>
        <begin position="173"/>
        <end position="182"/>
    </location>
</feature>
<feature type="region of interest" description="Disordered" evidence="1">
    <location>
        <begin position="1"/>
        <end position="55"/>
    </location>
</feature>
<evidence type="ECO:0000313" key="3">
    <source>
        <dbReference type="Proteomes" id="UP000799324"/>
    </source>
</evidence>
<feature type="compositionally biased region" description="Polar residues" evidence="1">
    <location>
        <begin position="216"/>
        <end position="238"/>
    </location>
</feature>
<feature type="region of interest" description="Disordered" evidence="1">
    <location>
        <begin position="173"/>
        <end position="254"/>
    </location>
</feature>
<name>A0A6A6T263_9PLEO</name>
<proteinExistence type="predicted"/>
<feature type="compositionally biased region" description="Low complexity" evidence="1">
    <location>
        <begin position="192"/>
        <end position="215"/>
    </location>
</feature>
<feature type="compositionally biased region" description="Low complexity" evidence="1">
    <location>
        <begin position="138"/>
        <end position="147"/>
    </location>
</feature>
<evidence type="ECO:0000256" key="1">
    <source>
        <dbReference type="SAM" id="MobiDB-lite"/>
    </source>
</evidence>
<dbReference type="AlphaFoldDB" id="A0A6A6T263"/>
<feature type="compositionally biased region" description="Basic residues" evidence="1">
    <location>
        <begin position="31"/>
        <end position="47"/>
    </location>
</feature>
<dbReference type="Proteomes" id="UP000799324">
    <property type="component" value="Unassembled WGS sequence"/>
</dbReference>
<dbReference type="Pfam" id="PF12855">
    <property type="entry name" value="Ecl1"/>
    <property type="match status" value="1"/>
</dbReference>
<protein>
    <recommendedName>
        <fullName evidence="4">Life-span regulatory factor-domain-containing protein</fullName>
    </recommendedName>
</protein>
<feature type="compositionally biased region" description="Polar residues" evidence="1">
    <location>
        <begin position="1"/>
        <end position="10"/>
    </location>
</feature>
<sequence>MATLHNTRLANHSKRPLPAHARPSKPASLSKRTHSRGGSKNSAHHRAASLEDEQDEEVMATSFLQFCTTCEKQIVVPSNFVLYCSESCRKKDNEKQLSFPVDHYSPPPTPFSNFSFEDLHFRDIVPPRSPTAPRSQRSSCAFSFSEQSSDDNATSSDEKLLQDSEASRYLRQFQTTASTASETARPARPRYTRTSTPNATYNHSSQSQSHIQTQSAAPSLSHTPASSFSFSLPYTPSTRPLPPRTNPHSTSYGSRSIDLVTPFGYATAPSTPPSQQQYTMKAGPLHAQTNKGNAEGEILYAKSPIPSVGSANGSLKQLFAGTPKWA</sequence>